<evidence type="ECO:0000256" key="1">
    <source>
        <dbReference type="SAM" id="MobiDB-lite"/>
    </source>
</evidence>
<reference evidence="2" key="2">
    <citation type="submission" date="2020-09" db="EMBL/GenBank/DDBJ databases">
        <authorList>
            <person name="Sun Q."/>
            <person name="Ohkuma M."/>
        </authorList>
    </citation>
    <scope>NUCLEOTIDE SEQUENCE</scope>
    <source>
        <strain evidence="2">JCM 3172</strain>
    </source>
</reference>
<proteinExistence type="predicted"/>
<evidence type="ECO:0000313" key="3">
    <source>
        <dbReference type="Proteomes" id="UP000619486"/>
    </source>
</evidence>
<gene>
    <name evidence="2" type="ORF">GCM10014713_41540</name>
</gene>
<accession>A0A918LSG0</accession>
<dbReference type="Proteomes" id="UP000619486">
    <property type="component" value="Unassembled WGS sequence"/>
</dbReference>
<keyword evidence="3" id="KW-1185">Reference proteome</keyword>
<comment type="caution">
    <text evidence="2">The sequence shown here is derived from an EMBL/GenBank/DDBJ whole genome shotgun (WGS) entry which is preliminary data.</text>
</comment>
<feature type="compositionally biased region" description="Low complexity" evidence="1">
    <location>
        <begin position="14"/>
        <end position="25"/>
    </location>
</feature>
<dbReference type="EMBL" id="BMQQ01000016">
    <property type="protein sequence ID" value="GGT43513.1"/>
    <property type="molecule type" value="Genomic_DNA"/>
</dbReference>
<protein>
    <submittedName>
        <fullName evidence="2">Uncharacterized protein</fullName>
    </submittedName>
</protein>
<feature type="region of interest" description="Disordered" evidence="1">
    <location>
        <begin position="1"/>
        <end position="25"/>
    </location>
</feature>
<dbReference type="RefSeq" id="WP_189203058.1">
    <property type="nucleotide sequence ID" value="NZ_BMQQ01000016.1"/>
</dbReference>
<organism evidence="2 3">
    <name type="scientific">Streptomyces purpureus</name>
    <dbReference type="NCBI Taxonomy" id="1951"/>
    <lineage>
        <taxon>Bacteria</taxon>
        <taxon>Bacillati</taxon>
        <taxon>Actinomycetota</taxon>
        <taxon>Actinomycetes</taxon>
        <taxon>Kitasatosporales</taxon>
        <taxon>Streptomycetaceae</taxon>
        <taxon>Streptomyces</taxon>
    </lineage>
</organism>
<name>A0A918LSG0_9ACTN</name>
<dbReference type="AlphaFoldDB" id="A0A918LSG0"/>
<reference evidence="2" key="1">
    <citation type="journal article" date="2014" name="Int. J. Syst. Evol. Microbiol.">
        <title>Complete genome sequence of Corynebacterium casei LMG S-19264T (=DSM 44701T), isolated from a smear-ripened cheese.</title>
        <authorList>
            <consortium name="US DOE Joint Genome Institute (JGI-PGF)"/>
            <person name="Walter F."/>
            <person name="Albersmeier A."/>
            <person name="Kalinowski J."/>
            <person name="Ruckert C."/>
        </authorList>
    </citation>
    <scope>NUCLEOTIDE SEQUENCE</scope>
    <source>
        <strain evidence="2">JCM 3172</strain>
    </source>
</reference>
<evidence type="ECO:0000313" key="2">
    <source>
        <dbReference type="EMBL" id="GGT43513.1"/>
    </source>
</evidence>
<sequence length="60" mass="6337">MTLIQSHDLAPGDVITSTPTPVTVRTVDHGEGARVTVNTGAPDEASGFAWQWVTVDRSST</sequence>